<dbReference type="Pfam" id="PF03009">
    <property type="entry name" value="GDPD"/>
    <property type="match status" value="2"/>
</dbReference>
<feature type="domain" description="GP-PDE" evidence="5">
    <location>
        <begin position="82"/>
        <end position="296"/>
    </location>
</feature>
<dbReference type="EC" id="3.1.4.46" evidence="1"/>
<dbReference type="Gramene" id="TraesCS4B02G091000.3">
    <property type="protein sequence ID" value="TraesCS4B02G091000.3"/>
    <property type="gene ID" value="TraesCS4B02G091000"/>
</dbReference>
<sequence length="311" mass="35054">MRGLLGLGRQPPPLPLFPAGKRASPATTLLLRLRRLLPSSRLFRLLLLLAALSLVPPAFFHFRLRRFNRMRERSCGWTPSPPLVCAHGGDSINAFPNSMDAFTMALDARVDCVEVDVSRSSDGTLLALHDRDLQRMSGNSTAKVGHWSTHELISQSQSVRQVILDVKVGPPSFEKGLAEDVMSIIRRTNCKNCVIWAKSDDIGRDLIKLSKDVMVGYIVMMDWSTGRRMELVRIEGAKVAGVYHPLIHEKLMKVMHRNDRKVYAWTVDDSDSMKRMLYEQVDAIVTSNPSLLQQLMQEIRTECMEDGFALP</sequence>
<dbReference type="GO" id="GO:0008889">
    <property type="term" value="F:glycerophosphodiester phosphodiesterase activity"/>
    <property type="evidence" value="ECO:0007669"/>
    <property type="project" value="UniProtKB-EC"/>
</dbReference>
<dbReference type="InterPro" id="IPR017946">
    <property type="entry name" value="PLC-like_Pdiesterase_TIM-brl"/>
</dbReference>
<accession>A0A3B6IQF7</accession>
<dbReference type="GO" id="GO:0006071">
    <property type="term" value="P:glycerol metabolic process"/>
    <property type="evidence" value="ECO:0007669"/>
    <property type="project" value="UniProtKB-KW"/>
</dbReference>
<dbReference type="InterPro" id="IPR030395">
    <property type="entry name" value="GP_PDE_dom"/>
</dbReference>
<feature type="transmembrane region" description="Helical" evidence="4">
    <location>
        <begin position="42"/>
        <end position="64"/>
    </location>
</feature>
<dbReference type="EnsemblPlants" id="TraesCS4B02G091000.3">
    <property type="protein sequence ID" value="TraesCS4B02G091000.3"/>
    <property type="gene ID" value="TraesCS4B02G091000"/>
</dbReference>
<evidence type="ECO:0000259" key="5">
    <source>
        <dbReference type="PROSITE" id="PS51704"/>
    </source>
</evidence>
<dbReference type="SMR" id="A0A3B6IQF7"/>
<reference evidence="6" key="2">
    <citation type="submission" date="2018-10" db="UniProtKB">
        <authorList>
            <consortium name="EnsemblPlants"/>
        </authorList>
    </citation>
    <scope>IDENTIFICATION</scope>
</reference>
<keyword evidence="4" id="KW-1133">Transmembrane helix</keyword>
<reference evidence="6" key="1">
    <citation type="submission" date="2018-08" db="EMBL/GenBank/DDBJ databases">
        <authorList>
            <person name="Rossello M."/>
        </authorList>
    </citation>
    <scope>NUCLEOTIDE SEQUENCE [LARGE SCALE GENOMIC DNA]</scope>
    <source>
        <strain evidence="6">cv. Chinese Spring</strain>
    </source>
</reference>
<evidence type="ECO:0000256" key="2">
    <source>
        <dbReference type="ARBA" id="ARBA00022798"/>
    </source>
</evidence>
<name>A0A3B6IQF7_WHEAT</name>
<dbReference type="GO" id="GO:0006629">
    <property type="term" value="P:lipid metabolic process"/>
    <property type="evidence" value="ECO:0007669"/>
    <property type="project" value="InterPro"/>
</dbReference>
<evidence type="ECO:0000313" key="7">
    <source>
        <dbReference type="Proteomes" id="UP000019116"/>
    </source>
</evidence>
<evidence type="ECO:0000256" key="4">
    <source>
        <dbReference type="SAM" id="Phobius"/>
    </source>
</evidence>
<organism evidence="6">
    <name type="scientific">Triticum aestivum</name>
    <name type="common">Wheat</name>
    <dbReference type="NCBI Taxonomy" id="4565"/>
    <lineage>
        <taxon>Eukaryota</taxon>
        <taxon>Viridiplantae</taxon>
        <taxon>Streptophyta</taxon>
        <taxon>Embryophyta</taxon>
        <taxon>Tracheophyta</taxon>
        <taxon>Spermatophyta</taxon>
        <taxon>Magnoliopsida</taxon>
        <taxon>Liliopsida</taxon>
        <taxon>Poales</taxon>
        <taxon>Poaceae</taxon>
        <taxon>BOP clade</taxon>
        <taxon>Pooideae</taxon>
        <taxon>Triticodae</taxon>
        <taxon>Triticeae</taxon>
        <taxon>Triticinae</taxon>
        <taxon>Triticum</taxon>
    </lineage>
</organism>
<proteinExistence type="predicted"/>
<evidence type="ECO:0000256" key="1">
    <source>
        <dbReference type="ARBA" id="ARBA00012247"/>
    </source>
</evidence>
<gene>
    <name evidence="6" type="primary">LOC123091243</name>
</gene>
<keyword evidence="4" id="KW-0472">Membrane</keyword>
<dbReference type="CDD" id="cd08556">
    <property type="entry name" value="GDPD"/>
    <property type="match status" value="1"/>
</dbReference>
<dbReference type="Gramene" id="TraesCS4B03G0207900.2">
    <property type="protein sequence ID" value="TraesCS4B03G0207900.2.CDS"/>
    <property type="gene ID" value="TraesCS4B03G0207900"/>
</dbReference>
<keyword evidence="2" id="KW-0319">Glycerol metabolism</keyword>
<dbReference type="PROSITE" id="PS51704">
    <property type="entry name" value="GP_PDE"/>
    <property type="match status" value="1"/>
</dbReference>
<evidence type="ECO:0000256" key="3">
    <source>
        <dbReference type="ARBA" id="ARBA00047512"/>
    </source>
</evidence>
<keyword evidence="7" id="KW-1185">Reference proteome</keyword>
<evidence type="ECO:0000313" key="6">
    <source>
        <dbReference type="EnsemblPlants" id="TraesCS4B02G091000.3"/>
    </source>
</evidence>
<protein>
    <recommendedName>
        <fullName evidence="1">glycerophosphodiester phosphodiesterase</fullName>
        <ecNumber evidence="1">3.1.4.46</ecNumber>
    </recommendedName>
</protein>
<dbReference type="PANTHER" id="PTHR47449">
    <property type="entry name" value="GLYCEROPHOSPHODIESTER PHOSPHODIESTERASE GDPD4"/>
    <property type="match status" value="1"/>
</dbReference>
<dbReference type="InterPro" id="IPR044236">
    <property type="entry name" value="GDPD4"/>
</dbReference>
<comment type="catalytic activity">
    <reaction evidence="3">
        <text>a sn-glycero-3-phosphodiester + H2O = an alcohol + sn-glycerol 3-phosphate + H(+)</text>
        <dbReference type="Rhea" id="RHEA:12969"/>
        <dbReference type="ChEBI" id="CHEBI:15377"/>
        <dbReference type="ChEBI" id="CHEBI:15378"/>
        <dbReference type="ChEBI" id="CHEBI:30879"/>
        <dbReference type="ChEBI" id="CHEBI:57597"/>
        <dbReference type="ChEBI" id="CHEBI:83408"/>
        <dbReference type="EC" id="3.1.4.46"/>
    </reaction>
</comment>
<dbReference type="OrthoDB" id="1058301at2759"/>
<dbReference type="SUPFAM" id="SSF51695">
    <property type="entry name" value="PLC-like phosphodiesterases"/>
    <property type="match status" value="1"/>
</dbReference>
<dbReference type="Gene3D" id="3.20.20.190">
    <property type="entry name" value="Phosphatidylinositol (PI) phosphodiesterase"/>
    <property type="match status" value="1"/>
</dbReference>
<dbReference type="Proteomes" id="UP000019116">
    <property type="component" value="Chromosome 4B"/>
</dbReference>
<dbReference type="AlphaFoldDB" id="A0A3B6IQF7"/>
<keyword evidence="4" id="KW-0812">Transmembrane</keyword>
<dbReference type="PANTHER" id="PTHR47449:SF2">
    <property type="entry name" value="GLYCEROPHOSPHODIESTER PHOSPHODIESTERASE GDPD4"/>
    <property type="match status" value="1"/>
</dbReference>